<dbReference type="InterPro" id="IPR011706">
    <property type="entry name" value="Cu-oxidase_C"/>
</dbReference>
<dbReference type="Gene3D" id="2.60.40.420">
    <property type="entry name" value="Cupredoxins - blue copper proteins"/>
    <property type="match status" value="3"/>
</dbReference>
<dbReference type="STRING" id="91928.A0A0D1YU67"/>
<dbReference type="GO" id="GO:0016491">
    <property type="term" value="F:oxidoreductase activity"/>
    <property type="evidence" value="ECO:0007669"/>
    <property type="project" value="UniProtKB-KW"/>
</dbReference>
<feature type="domain" description="Plastocyanin-like" evidence="9">
    <location>
        <begin position="193"/>
        <end position="390"/>
    </location>
</feature>
<proteinExistence type="inferred from homology"/>
<evidence type="ECO:0000256" key="3">
    <source>
        <dbReference type="ARBA" id="ARBA00022729"/>
    </source>
</evidence>
<organism evidence="12 13">
    <name type="scientific">Exophiala spinifera</name>
    <dbReference type="NCBI Taxonomy" id="91928"/>
    <lineage>
        <taxon>Eukaryota</taxon>
        <taxon>Fungi</taxon>
        <taxon>Dikarya</taxon>
        <taxon>Ascomycota</taxon>
        <taxon>Pezizomycotina</taxon>
        <taxon>Eurotiomycetes</taxon>
        <taxon>Chaetothyriomycetidae</taxon>
        <taxon>Chaetothyriales</taxon>
        <taxon>Herpotrichiellaceae</taxon>
        <taxon>Exophiala</taxon>
    </lineage>
</organism>
<dbReference type="FunFam" id="2.60.40.420:FF:000036">
    <property type="entry name" value="L-ascorbate oxidase"/>
    <property type="match status" value="1"/>
</dbReference>
<dbReference type="AlphaFoldDB" id="A0A0D1YU67"/>
<dbReference type="CDD" id="cd13898">
    <property type="entry name" value="CuRO_3_Abr2_like"/>
    <property type="match status" value="1"/>
</dbReference>
<keyword evidence="2" id="KW-0479">Metal-binding</keyword>
<dbReference type="GO" id="GO:0005507">
    <property type="term" value="F:copper ion binding"/>
    <property type="evidence" value="ECO:0007669"/>
    <property type="project" value="InterPro"/>
</dbReference>
<evidence type="ECO:0000256" key="1">
    <source>
        <dbReference type="ARBA" id="ARBA00010609"/>
    </source>
</evidence>
<feature type="region of interest" description="Disordered" evidence="7">
    <location>
        <begin position="605"/>
        <end position="673"/>
    </location>
</feature>
<dbReference type="CDD" id="cd13876">
    <property type="entry name" value="CuRO_2_Abr2_like"/>
    <property type="match status" value="1"/>
</dbReference>
<evidence type="ECO:0000259" key="11">
    <source>
        <dbReference type="Pfam" id="PF07732"/>
    </source>
</evidence>
<evidence type="ECO:0000313" key="12">
    <source>
        <dbReference type="EMBL" id="KIW18806.1"/>
    </source>
</evidence>
<evidence type="ECO:0000256" key="6">
    <source>
        <dbReference type="ARBA" id="ARBA00023180"/>
    </source>
</evidence>
<dbReference type="GeneID" id="27330178"/>
<dbReference type="RefSeq" id="XP_016239022.1">
    <property type="nucleotide sequence ID" value="XM_016377452.1"/>
</dbReference>
<keyword evidence="5" id="KW-0186">Copper</keyword>
<feature type="domain" description="Plastocyanin-like" evidence="11">
    <location>
        <begin position="47"/>
        <end position="161"/>
    </location>
</feature>
<dbReference type="Pfam" id="PF07731">
    <property type="entry name" value="Cu-oxidase_2"/>
    <property type="match status" value="1"/>
</dbReference>
<dbReference type="PANTHER" id="PTHR11709:SF488">
    <property type="entry name" value="LACCASE-RELATED"/>
    <property type="match status" value="1"/>
</dbReference>
<protein>
    <submittedName>
        <fullName evidence="12">Uncharacterized protein</fullName>
    </submittedName>
</protein>
<feature type="domain" description="Plastocyanin-like" evidence="10">
    <location>
        <begin position="457"/>
        <end position="596"/>
    </location>
</feature>
<evidence type="ECO:0000256" key="2">
    <source>
        <dbReference type="ARBA" id="ARBA00022723"/>
    </source>
</evidence>
<dbReference type="InterPro" id="IPR002355">
    <property type="entry name" value="Cu_oxidase_Cu_BS"/>
</dbReference>
<name>A0A0D1YU67_9EURO</name>
<evidence type="ECO:0000259" key="9">
    <source>
        <dbReference type="Pfam" id="PF00394"/>
    </source>
</evidence>
<feature type="signal peptide" evidence="8">
    <location>
        <begin position="1"/>
        <end position="24"/>
    </location>
</feature>
<keyword evidence="6" id="KW-0325">Glycoprotein</keyword>
<dbReference type="Proteomes" id="UP000053328">
    <property type="component" value="Unassembled WGS sequence"/>
</dbReference>
<gene>
    <name evidence="12" type="ORF">PV08_03095</name>
</gene>
<evidence type="ECO:0000259" key="10">
    <source>
        <dbReference type="Pfam" id="PF07731"/>
    </source>
</evidence>
<dbReference type="InterPro" id="IPR045087">
    <property type="entry name" value="Cu-oxidase_fam"/>
</dbReference>
<accession>A0A0D1YU67</accession>
<dbReference type="InterPro" id="IPR011707">
    <property type="entry name" value="Cu-oxidase-like_N"/>
</dbReference>
<dbReference type="PANTHER" id="PTHR11709">
    <property type="entry name" value="MULTI-COPPER OXIDASE"/>
    <property type="match status" value="1"/>
</dbReference>
<keyword evidence="4" id="KW-0560">Oxidoreductase</keyword>
<evidence type="ECO:0000313" key="13">
    <source>
        <dbReference type="Proteomes" id="UP000053328"/>
    </source>
</evidence>
<keyword evidence="13" id="KW-1185">Reference proteome</keyword>
<keyword evidence="3 8" id="KW-0732">Signal</keyword>
<dbReference type="Pfam" id="PF00394">
    <property type="entry name" value="Cu-oxidase"/>
    <property type="match status" value="1"/>
</dbReference>
<dbReference type="InterPro" id="IPR008972">
    <property type="entry name" value="Cupredoxin"/>
</dbReference>
<dbReference type="PROSITE" id="PS00080">
    <property type="entry name" value="MULTICOPPER_OXIDASE2"/>
    <property type="match status" value="1"/>
</dbReference>
<evidence type="ECO:0000256" key="5">
    <source>
        <dbReference type="ARBA" id="ARBA00023008"/>
    </source>
</evidence>
<dbReference type="OrthoDB" id="2121828at2759"/>
<feature type="chain" id="PRO_5002247267" evidence="8">
    <location>
        <begin position="25"/>
        <end position="703"/>
    </location>
</feature>
<dbReference type="InterPro" id="IPR001117">
    <property type="entry name" value="Cu-oxidase_2nd"/>
</dbReference>
<dbReference type="HOGENOM" id="CLU_006504_5_0_1"/>
<dbReference type="SUPFAM" id="SSF49503">
    <property type="entry name" value="Cupredoxins"/>
    <property type="match status" value="3"/>
</dbReference>
<comment type="similarity">
    <text evidence="1">Belongs to the multicopper oxidase family.</text>
</comment>
<dbReference type="CDD" id="cd13850">
    <property type="entry name" value="CuRO_1_Abr2_like"/>
    <property type="match status" value="1"/>
</dbReference>
<evidence type="ECO:0000256" key="4">
    <source>
        <dbReference type="ARBA" id="ARBA00023002"/>
    </source>
</evidence>
<feature type="compositionally biased region" description="Low complexity" evidence="7">
    <location>
        <begin position="624"/>
        <end position="673"/>
    </location>
</feature>
<dbReference type="PROSITE" id="PS00079">
    <property type="entry name" value="MULTICOPPER_OXIDASE1"/>
    <property type="match status" value="1"/>
</dbReference>
<evidence type="ECO:0000256" key="7">
    <source>
        <dbReference type="SAM" id="MobiDB-lite"/>
    </source>
</evidence>
<dbReference type="InterPro" id="IPR033138">
    <property type="entry name" value="Cu_oxidase_CS"/>
</dbReference>
<dbReference type="EMBL" id="KN847493">
    <property type="protein sequence ID" value="KIW18806.1"/>
    <property type="molecule type" value="Genomic_DNA"/>
</dbReference>
<dbReference type="VEuPathDB" id="FungiDB:PV08_03095"/>
<evidence type="ECO:0000256" key="8">
    <source>
        <dbReference type="SAM" id="SignalP"/>
    </source>
</evidence>
<reference evidence="12 13" key="1">
    <citation type="submission" date="2015-01" db="EMBL/GenBank/DDBJ databases">
        <title>The Genome Sequence of Exophiala spinifera CBS89968.</title>
        <authorList>
            <consortium name="The Broad Institute Genomics Platform"/>
            <person name="Cuomo C."/>
            <person name="de Hoog S."/>
            <person name="Gorbushina A."/>
            <person name="Stielow B."/>
            <person name="Teixiera M."/>
            <person name="Abouelleil A."/>
            <person name="Chapman S.B."/>
            <person name="Priest M."/>
            <person name="Young S.K."/>
            <person name="Wortman J."/>
            <person name="Nusbaum C."/>
            <person name="Birren B."/>
        </authorList>
    </citation>
    <scope>NUCLEOTIDE SEQUENCE [LARGE SCALE GENOMIC DNA]</scope>
    <source>
        <strain evidence="12 13">CBS 89968</strain>
    </source>
</reference>
<dbReference type="Pfam" id="PF07732">
    <property type="entry name" value="Cu-oxidase_3"/>
    <property type="match status" value="1"/>
</dbReference>
<sequence>MAVSRLSAAFAALTFVSSISSVAAATYTNSTSVCATSSKCVPFTIDVTWGTTSSDIGAPREAILTNGTLPGPPLKLKVGDCVDFTVINNLDTVTGVHFHGIRQNGTPWADGVPGVSQYSIKPGTSYMYQWTAEESGIYFYHAHYKGQMGDGLYGAIHIAPADDAELPYSQISTSSDDVAKLTKAALNTEALFVSDWSGYTFEELFNIEKAANIDDACTDSIIINGKGSSYCPSADVLAANAAPQVPQILNGTSLTAKGCIPPNNKAIQGAQFTQNLAALPDGVYYTCTPHTGSNFTYTVDPADGWASISLINPSAFALLKVTIDNHKLYVYENDGSFIVPQVVDQINIAGGDRISFFVKLDQTPGDYQIRVANLGINQVISGFGVLSYKGASGFLGTAAMTYGGGNLTNLIPFNPATAAPFPASSVAASADVSYVLDIMKSPAQPLDSWAWTLSGVNSYNMSRDDATPPLLFQNPADIPSSDLIIETYLGQWVDLIIKVAGPVAEPHPIHKHANKFYVIGSGVGDFNFTSVADAQAAGYPFNLVNPPFVDGYTSTPAEGNATWMVFRYQVDTPGAWLLHCHVQTHLSGGMAVAILDGVDAFPSPPSDVGKVCPGSGKSHFPGLSSNSTSSGSGSNSGSSSNRTSSSGYGSQASGGSPNGTTSGGQPSTVTSSGAGPATFTGAAASLAPAALSAVAVAFALFSL</sequence>